<dbReference type="PANTHER" id="PTHR31042">
    <property type="entry name" value="CORE-2/I-BRANCHING BETA-1,6-N-ACETYLGLUCOSAMINYLTRANSFERASE FAMILY PROTEIN-RELATED"/>
    <property type="match status" value="1"/>
</dbReference>
<keyword evidence="9" id="KW-1185">Reference proteome</keyword>
<accession>A0AAV6L8F6</accession>
<feature type="compositionally biased region" description="Low complexity" evidence="6">
    <location>
        <begin position="76"/>
        <end position="88"/>
    </location>
</feature>
<comment type="caution">
    <text evidence="8">The sequence shown here is derived from an EMBL/GenBank/DDBJ whole genome shotgun (WGS) entry which is preliminary data.</text>
</comment>
<dbReference type="GO" id="GO:0016757">
    <property type="term" value="F:glycosyltransferase activity"/>
    <property type="evidence" value="ECO:0007669"/>
    <property type="project" value="UniProtKB-KW"/>
</dbReference>
<keyword evidence="3" id="KW-0808">Transferase</keyword>
<evidence type="ECO:0000313" key="9">
    <source>
        <dbReference type="Proteomes" id="UP000823749"/>
    </source>
</evidence>
<evidence type="ECO:0000256" key="6">
    <source>
        <dbReference type="SAM" id="MobiDB-lite"/>
    </source>
</evidence>
<dbReference type="GO" id="GO:0016020">
    <property type="term" value="C:membrane"/>
    <property type="evidence" value="ECO:0007669"/>
    <property type="project" value="UniProtKB-SubCell"/>
</dbReference>
<organism evidence="8 9">
    <name type="scientific">Rhododendron griersonianum</name>
    <dbReference type="NCBI Taxonomy" id="479676"/>
    <lineage>
        <taxon>Eukaryota</taxon>
        <taxon>Viridiplantae</taxon>
        <taxon>Streptophyta</taxon>
        <taxon>Embryophyta</taxon>
        <taxon>Tracheophyta</taxon>
        <taxon>Spermatophyta</taxon>
        <taxon>Magnoliopsida</taxon>
        <taxon>eudicotyledons</taxon>
        <taxon>Gunneridae</taxon>
        <taxon>Pentapetalae</taxon>
        <taxon>asterids</taxon>
        <taxon>Ericales</taxon>
        <taxon>Ericaceae</taxon>
        <taxon>Ericoideae</taxon>
        <taxon>Rhodoreae</taxon>
        <taxon>Rhododendron</taxon>
    </lineage>
</organism>
<dbReference type="AlphaFoldDB" id="A0AAV6L8F6"/>
<evidence type="ECO:0000256" key="7">
    <source>
        <dbReference type="SAM" id="Phobius"/>
    </source>
</evidence>
<feature type="region of interest" description="Disordered" evidence="6">
    <location>
        <begin position="69"/>
        <end position="96"/>
    </location>
</feature>
<dbReference type="PANTHER" id="PTHR31042:SF70">
    <property type="entry name" value="OS01G0695200 PROTEIN"/>
    <property type="match status" value="1"/>
</dbReference>
<sequence length="448" mass="51296">MIVSIPLVLNRRRPPTVIMKKKTSSSSSLLPPLSARHVFWFGWKLVIALSISLCLLALLRLQYYSSQESDDDDLSRSSSSSSSSSSRFTPRRSRISNVPFQGPPKVAFLFLARRNLPLDFLWGTFFENADVANFSIHVHSEPGFVFDESTTRSAFFYNRQLTNSIKVGWGEVSMIQAERLLLGAALADPANQRFVLLSDRLVPNAAASMMILIWFKLTKLIYSIMHCVPLYNFSYIYSYLMASPRSFVDSFLDLDKKEGRYTPKMSPVIPKIKWRKGSQWISLVRSHAEVVVDDEVIFPVFKKFCKRRPPIDVSKGKQNSKLQKQHNCIPDEHYVQTLFAMNDLDGELEKRMVTYSLWNETVTNMENKGWHPMTFNYANAGPQQIKRIKDIISVYYENEHRREWCSNNSTRVPCFLFARKFSRGGAMHLLSGGVLGPFDASVLLDTQP</sequence>
<feature type="transmembrane region" description="Helical" evidence="7">
    <location>
        <begin position="38"/>
        <end position="59"/>
    </location>
</feature>
<evidence type="ECO:0000256" key="4">
    <source>
        <dbReference type="ARBA" id="ARBA00023136"/>
    </source>
</evidence>
<dbReference type="EMBL" id="JACTNZ010000002">
    <property type="protein sequence ID" value="KAG5561325.1"/>
    <property type="molecule type" value="Genomic_DNA"/>
</dbReference>
<keyword evidence="7" id="KW-0812">Transmembrane</keyword>
<dbReference type="Proteomes" id="UP000823749">
    <property type="component" value="Chromosome 2"/>
</dbReference>
<proteinExistence type="predicted"/>
<name>A0AAV6L8F6_9ERIC</name>
<comment type="subcellular location">
    <subcellularLocation>
        <location evidence="1">Membrane</location>
        <topology evidence="1">Single-pass type II membrane protein</topology>
    </subcellularLocation>
</comment>
<keyword evidence="4 7" id="KW-0472">Membrane</keyword>
<dbReference type="InterPro" id="IPR003406">
    <property type="entry name" value="Glyco_trans_14"/>
</dbReference>
<reference evidence="8" key="1">
    <citation type="submission" date="2020-08" db="EMBL/GenBank/DDBJ databases">
        <title>Plant Genome Project.</title>
        <authorList>
            <person name="Zhang R.-G."/>
        </authorList>
    </citation>
    <scope>NUCLEOTIDE SEQUENCE</scope>
    <source>
        <strain evidence="8">WSP0</strain>
        <tissue evidence="8">Leaf</tissue>
    </source>
</reference>
<keyword evidence="2" id="KW-0328">Glycosyltransferase</keyword>
<dbReference type="Pfam" id="PF02485">
    <property type="entry name" value="Branch"/>
    <property type="match status" value="2"/>
</dbReference>
<keyword evidence="7" id="KW-1133">Transmembrane helix</keyword>
<evidence type="ECO:0008006" key="10">
    <source>
        <dbReference type="Google" id="ProtNLM"/>
    </source>
</evidence>
<evidence type="ECO:0000256" key="3">
    <source>
        <dbReference type="ARBA" id="ARBA00022679"/>
    </source>
</evidence>
<feature type="transmembrane region" description="Helical" evidence="7">
    <location>
        <begin position="220"/>
        <end position="240"/>
    </location>
</feature>
<evidence type="ECO:0000313" key="8">
    <source>
        <dbReference type="EMBL" id="KAG5561325.1"/>
    </source>
</evidence>
<protein>
    <recommendedName>
        <fullName evidence="10">Core-2/I-branching beta-1,6-N-acetylglucosaminyltransferase family protein</fullName>
    </recommendedName>
</protein>
<gene>
    <name evidence="8" type="ORF">RHGRI_004375</name>
</gene>
<evidence type="ECO:0000256" key="5">
    <source>
        <dbReference type="ARBA" id="ARBA00023180"/>
    </source>
</evidence>
<dbReference type="InterPro" id="IPR044174">
    <property type="entry name" value="BC10-like"/>
</dbReference>
<evidence type="ECO:0000256" key="1">
    <source>
        <dbReference type="ARBA" id="ARBA00004606"/>
    </source>
</evidence>
<keyword evidence="5" id="KW-0325">Glycoprotein</keyword>
<evidence type="ECO:0000256" key="2">
    <source>
        <dbReference type="ARBA" id="ARBA00022676"/>
    </source>
</evidence>